<dbReference type="Proteomes" id="UP000192582">
    <property type="component" value="Unassembled WGS sequence"/>
</dbReference>
<dbReference type="InterPro" id="IPR029044">
    <property type="entry name" value="Nucleotide-diphossugar_trans"/>
</dbReference>
<dbReference type="SUPFAM" id="SSF53448">
    <property type="entry name" value="Nucleotide-diphospho-sugar transferases"/>
    <property type="match status" value="1"/>
</dbReference>
<keyword evidence="4" id="KW-1185">Reference proteome</keyword>
<feature type="region of interest" description="Disordered" evidence="1">
    <location>
        <begin position="1"/>
        <end position="36"/>
    </location>
</feature>
<accession>A0A1W1UFK0</accession>
<dbReference type="STRING" id="695939.SAMN00790413_05350"/>
<organism evidence="3 4">
    <name type="scientific">Deinococcus hopiensis KR-140</name>
    <dbReference type="NCBI Taxonomy" id="695939"/>
    <lineage>
        <taxon>Bacteria</taxon>
        <taxon>Thermotogati</taxon>
        <taxon>Deinococcota</taxon>
        <taxon>Deinococci</taxon>
        <taxon>Deinococcales</taxon>
        <taxon>Deinococcaceae</taxon>
        <taxon>Deinococcus</taxon>
    </lineage>
</organism>
<feature type="domain" description="Glycosyltransferase 2-like" evidence="2">
    <location>
        <begin position="41"/>
        <end position="172"/>
    </location>
</feature>
<dbReference type="GO" id="GO:0016740">
    <property type="term" value="F:transferase activity"/>
    <property type="evidence" value="ECO:0007669"/>
    <property type="project" value="UniProtKB-KW"/>
</dbReference>
<sequence length="289" mass="32011">MSNSSEARSLHVHNAQPTAALSREAEGTAVQRSRPDRPTVSVIVPAMNEAKNLPFVLPFIPDWVDEVVLVDGHSKDDTVAVARALLPHIRVVVQPGKGKGDALRAGFSAATGDIIVMIDSDGSTDPREIGSFVRQLRSGAEFVKGSRYMQGAGSNDISHIRSWGNSGITWAVRVLFGGRYSDLCYGYAAFWRVLLPVLDLDSDGFEIETLMGIRALKAKLRIFEVHSMEHARIHGSSNLNAVRDGWRIFKLILRERFLRGSPNRRRVEQVRQSLARFWDGPFARGVSTH</sequence>
<dbReference type="InterPro" id="IPR001173">
    <property type="entry name" value="Glyco_trans_2-like"/>
</dbReference>
<evidence type="ECO:0000259" key="2">
    <source>
        <dbReference type="Pfam" id="PF00535"/>
    </source>
</evidence>
<dbReference type="OrthoDB" id="9766299at2"/>
<evidence type="ECO:0000256" key="1">
    <source>
        <dbReference type="SAM" id="MobiDB-lite"/>
    </source>
</evidence>
<dbReference type="PANTHER" id="PTHR48090">
    <property type="entry name" value="UNDECAPRENYL-PHOSPHATE 4-DEOXY-4-FORMAMIDO-L-ARABINOSE TRANSFERASE-RELATED"/>
    <property type="match status" value="1"/>
</dbReference>
<dbReference type="Gene3D" id="3.90.550.10">
    <property type="entry name" value="Spore Coat Polysaccharide Biosynthesis Protein SpsA, Chain A"/>
    <property type="match status" value="1"/>
</dbReference>
<reference evidence="3 4" key="1">
    <citation type="submission" date="2017-04" db="EMBL/GenBank/DDBJ databases">
        <authorList>
            <person name="Afonso C.L."/>
            <person name="Miller P.J."/>
            <person name="Scott M.A."/>
            <person name="Spackman E."/>
            <person name="Goraichik I."/>
            <person name="Dimitrov K.M."/>
            <person name="Suarez D.L."/>
            <person name="Swayne D.E."/>
        </authorList>
    </citation>
    <scope>NUCLEOTIDE SEQUENCE [LARGE SCALE GENOMIC DNA]</scope>
    <source>
        <strain evidence="3 4">KR-140</strain>
    </source>
</reference>
<keyword evidence="3" id="KW-0808">Transferase</keyword>
<dbReference type="RefSeq" id="WP_084045588.1">
    <property type="nucleotide sequence ID" value="NZ_FWWU01000004.1"/>
</dbReference>
<evidence type="ECO:0000313" key="3">
    <source>
        <dbReference type="EMBL" id="SMB79875.1"/>
    </source>
</evidence>
<dbReference type="EMBL" id="FWWU01000004">
    <property type="protein sequence ID" value="SMB79875.1"/>
    <property type="molecule type" value="Genomic_DNA"/>
</dbReference>
<evidence type="ECO:0000313" key="4">
    <source>
        <dbReference type="Proteomes" id="UP000192582"/>
    </source>
</evidence>
<dbReference type="Pfam" id="PF00535">
    <property type="entry name" value="Glycos_transf_2"/>
    <property type="match status" value="1"/>
</dbReference>
<dbReference type="AlphaFoldDB" id="A0A1W1UFK0"/>
<dbReference type="InterPro" id="IPR050256">
    <property type="entry name" value="Glycosyltransferase_2"/>
</dbReference>
<dbReference type="CDD" id="cd04179">
    <property type="entry name" value="DPM_DPG-synthase_like"/>
    <property type="match status" value="1"/>
</dbReference>
<name>A0A1W1UFK0_9DEIO</name>
<protein>
    <submittedName>
        <fullName evidence="3">Glycosyltransferase involved in cell wall bisynthesis</fullName>
    </submittedName>
</protein>
<dbReference type="PANTHER" id="PTHR48090:SF7">
    <property type="entry name" value="RFBJ PROTEIN"/>
    <property type="match status" value="1"/>
</dbReference>
<proteinExistence type="predicted"/>
<gene>
    <name evidence="3" type="ORF">SAMN00790413_05350</name>
</gene>